<evidence type="ECO:0000256" key="7">
    <source>
        <dbReference type="ARBA" id="ARBA00022741"/>
    </source>
</evidence>
<keyword evidence="9 11" id="KW-0520">NAD</keyword>
<dbReference type="AlphaFoldDB" id="A0A6B8KDG9"/>
<dbReference type="InterPro" id="IPR005248">
    <property type="entry name" value="NadD/NMNAT"/>
</dbReference>
<evidence type="ECO:0000259" key="12">
    <source>
        <dbReference type="Pfam" id="PF01467"/>
    </source>
</evidence>
<dbReference type="PANTHER" id="PTHR39321:SF3">
    <property type="entry name" value="PHOSPHOPANTETHEINE ADENYLYLTRANSFERASE"/>
    <property type="match status" value="1"/>
</dbReference>
<keyword evidence="8 11" id="KW-0067">ATP-binding</keyword>
<dbReference type="KEGG" id="mhey:H2LOC_001480"/>
<evidence type="ECO:0000256" key="9">
    <source>
        <dbReference type="ARBA" id="ARBA00023027"/>
    </source>
</evidence>
<dbReference type="Proteomes" id="UP000309061">
    <property type="component" value="Chromosome"/>
</dbReference>
<dbReference type="NCBIfam" id="NF000845">
    <property type="entry name" value="PRK00071.2-4"/>
    <property type="match status" value="1"/>
</dbReference>
<accession>A0A6B8KDG9</accession>
<dbReference type="GO" id="GO:0009435">
    <property type="term" value="P:NAD+ biosynthetic process"/>
    <property type="evidence" value="ECO:0007669"/>
    <property type="project" value="UniProtKB-UniRule"/>
</dbReference>
<dbReference type="OrthoDB" id="5295945at2"/>
<dbReference type="EMBL" id="CP046052">
    <property type="protein sequence ID" value="QGM44473.1"/>
    <property type="molecule type" value="Genomic_DNA"/>
</dbReference>
<evidence type="ECO:0000256" key="3">
    <source>
        <dbReference type="ARBA" id="ARBA00009014"/>
    </source>
</evidence>
<dbReference type="SUPFAM" id="SSF52374">
    <property type="entry name" value="Nucleotidylyl transferase"/>
    <property type="match status" value="1"/>
</dbReference>
<gene>
    <name evidence="11" type="primary">nadD</name>
    <name evidence="13" type="ORF">H2LOC_001480</name>
</gene>
<evidence type="ECO:0000313" key="13">
    <source>
        <dbReference type="EMBL" id="QGM44473.1"/>
    </source>
</evidence>
<dbReference type="EC" id="2.7.7.18" evidence="11"/>
<keyword evidence="4 11" id="KW-0662">Pyridine nucleotide biosynthesis</keyword>
<keyword evidence="7 11" id="KW-0547">Nucleotide-binding</keyword>
<evidence type="ECO:0000256" key="11">
    <source>
        <dbReference type="HAMAP-Rule" id="MF_00244"/>
    </source>
</evidence>
<dbReference type="GO" id="GO:0005524">
    <property type="term" value="F:ATP binding"/>
    <property type="evidence" value="ECO:0007669"/>
    <property type="project" value="UniProtKB-KW"/>
</dbReference>
<keyword evidence="6 11" id="KW-0548">Nucleotidyltransferase</keyword>
<proteinExistence type="inferred from homology"/>
<organism evidence="13 14">
    <name type="scientific">Methylocystis heyeri</name>
    <dbReference type="NCBI Taxonomy" id="391905"/>
    <lineage>
        <taxon>Bacteria</taxon>
        <taxon>Pseudomonadati</taxon>
        <taxon>Pseudomonadota</taxon>
        <taxon>Alphaproteobacteria</taxon>
        <taxon>Hyphomicrobiales</taxon>
        <taxon>Methylocystaceae</taxon>
        <taxon>Methylocystis</taxon>
    </lineage>
</organism>
<name>A0A6B8KDG9_9HYPH</name>
<comment type="similarity">
    <text evidence="3 11">Belongs to the NadD family.</text>
</comment>
<keyword evidence="5 11" id="KW-0808">Transferase</keyword>
<dbReference type="Gene3D" id="3.40.50.620">
    <property type="entry name" value="HUPs"/>
    <property type="match status" value="1"/>
</dbReference>
<keyword evidence="14" id="KW-1185">Reference proteome</keyword>
<dbReference type="HAMAP" id="MF_00244">
    <property type="entry name" value="NaMN_adenylyltr"/>
    <property type="match status" value="1"/>
</dbReference>
<comment type="pathway">
    <text evidence="2 11">Cofactor biosynthesis; NAD(+) biosynthesis; deamido-NAD(+) from nicotinate D-ribonucleotide: step 1/1.</text>
</comment>
<comment type="function">
    <text evidence="1 11">Catalyzes the reversible adenylation of nicotinate mononucleotide (NaMN) to nicotinic acid adenine dinucleotide (NaAD).</text>
</comment>
<evidence type="ECO:0000313" key="14">
    <source>
        <dbReference type="Proteomes" id="UP000309061"/>
    </source>
</evidence>
<evidence type="ECO:0000256" key="6">
    <source>
        <dbReference type="ARBA" id="ARBA00022695"/>
    </source>
</evidence>
<dbReference type="GO" id="GO:0004515">
    <property type="term" value="F:nicotinate-nucleotide adenylyltransferase activity"/>
    <property type="evidence" value="ECO:0007669"/>
    <property type="project" value="UniProtKB-UniRule"/>
</dbReference>
<dbReference type="InterPro" id="IPR014729">
    <property type="entry name" value="Rossmann-like_a/b/a_fold"/>
</dbReference>
<evidence type="ECO:0000256" key="2">
    <source>
        <dbReference type="ARBA" id="ARBA00005019"/>
    </source>
</evidence>
<evidence type="ECO:0000256" key="4">
    <source>
        <dbReference type="ARBA" id="ARBA00022642"/>
    </source>
</evidence>
<evidence type="ECO:0000256" key="8">
    <source>
        <dbReference type="ARBA" id="ARBA00022840"/>
    </source>
</evidence>
<feature type="domain" description="Cytidyltransferase-like" evidence="12">
    <location>
        <begin position="16"/>
        <end position="194"/>
    </location>
</feature>
<dbReference type="UniPathway" id="UPA00253">
    <property type="reaction ID" value="UER00332"/>
</dbReference>
<dbReference type="CDD" id="cd02165">
    <property type="entry name" value="NMNAT"/>
    <property type="match status" value="1"/>
</dbReference>
<dbReference type="RefSeq" id="WP_136494775.1">
    <property type="nucleotide sequence ID" value="NZ_CP046052.1"/>
</dbReference>
<dbReference type="PANTHER" id="PTHR39321">
    <property type="entry name" value="NICOTINATE-NUCLEOTIDE ADENYLYLTRANSFERASE-RELATED"/>
    <property type="match status" value="1"/>
</dbReference>
<evidence type="ECO:0000256" key="1">
    <source>
        <dbReference type="ARBA" id="ARBA00002324"/>
    </source>
</evidence>
<comment type="catalytic activity">
    <reaction evidence="10 11">
        <text>nicotinate beta-D-ribonucleotide + ATP + H(+) = deamido-NAD(+) + diphosphate</text>
        <dbReference type="Rhea" id="RHEA:22860"/>
        <dbReference type="ChEBI" id="CHEBI:15378"/>
        <dbReference type="ChEBI" id="CHEBI:30616"/>
        <dbReference type="ChEBI" id="CHEBI:33019"/>
        <dbReference type="ChEBI" id="CHEBI:57502"/>
        <dbReference type="ChEBI" id="CHEBI:58437"/>
        <dbReference type="EC" id="2.7.7.18"/>
    </reaction>
</comment>
<dbReference type="NCBIfam" id="NF000843">
    <property type="entry name" value="PRK00071.2-2"/>
    <property type="match status" value="1"/>
</dbReference>
<protein>
    <recommendedName>
        <fullName evidence="11">Probable nicotinate-nucleotide adenylyltransferase</fullName>
        <ecNumber evidence="11">2.7.7.18</ecNumber>
    </recommendedName>
    <alternativeName>
        <fullName evidence="11">Deamido-NAD(+) diphosphorylase</fullName>
    </alternativeName>
    <alternativeName>
        <fullName evidence="11">Deamido-NAD(+) pyrophosphorylase</fullName>
    </alternativeName>
    <alternativeName>
        <fullName evidence="11">Nicotinate mononucleotide adenylyltransferase</fullName>
        <shortName evidence="11">NaMN adenylyltransferase</shortName>
    </alternativeName>
</protein>
<evidence type="ECO:0000256" key="10">
    <source>
        <dbReference type="ARBA" id="ARBA00048721"/>
    </source>
</evidence>
<dbReference type="InterPro" id="IPR004821">
    <property type="entry name" value="Cyt_trans-like"/>
</dbReference>
<dbReference type="Pfam" id="PF01467">
    <property type="entry name" value="CTP_transf_like"/>
    <property type="match status" value="1"/>
</dbReference>
<reference evidence="13 14" key="1">
    <citation type="submission" date="2019-11" db="EMBL/GenBank/DDBJ databases">
        <title>The genome sequence of Methylocystis heyeri.</title>
        <authorList>
            <person name="Oshkin I.Y."/>
            <person name="Miroshnikov K."/>
            <person name="Dedysh S.N."/>
        </authorList>
    </citation>
    <scope>NUCLEOTIDE SEQUENCE [LARGE SCALE GENOMIC DNA]</scope>
    <source>
        <strain evidence="13 14">H2</strain>
    </source>
</reference>
<sequence length="210" mass="23571">MTPRLPPHCPGMRIGLFGGSFNPPHEGHLHVSRAALTRLKLHRLWWLVTPGNPLKDTGNLPSLERRMAACRALARDPRIAVTGIEAQIRTRFTYDTLRFLRMRCPGVRFVWIMGADNLLGFHRWRHWRDIIRLAPIAVVDRPGSTWKISGALSTQVLAKSRLPEKDAGVLAKRAPPAFVYLHGKRAAQSSTALRAASRSSCERRIRPSGP</sequence>
<evidence type="ECO:0000256" key="5">
    <source>
        <dbReference type="ARBA" id="ARBA00022679"/>
    </source>
</evidence>